<evidence type="ECO:0000313" key="11">
    <source>
        <dbReference type="Proteomes" id="UP001515480"/>
    </source>
</evidence>
<evidence type="ECO:0000313" key="10">
    <source>
        <dbReference type="EMBL" id="KAL1525322.1"/>
    </source>
</evidence>
<dbReference type="EC" id="3.4.19.12" evidence="2"/>
<dbReference type="Gene3D" id="1.20.1300.20">
    <property type="entry name" value="Peptidase C65 Otubain, subdomain 2"/>
    <property type="match status" value="1"/>
</dbReference>
<dbReference type="InterPro" id="IPR042468">
    <property type="entry name" value="Peptidase_C65_otubain_sub1"/>
</dbReference>
<accession>A0AB34JW76</accession>
<dbReference type="InterPro" id="IPR019400">
    <property type="entry name" value="Peptidase_C65_otubain"/>
</dbReference>
<feature type="compositionally biased region" description="Polar residues" evidence="7">
    <location>
        <begin position="512"/>
        <end position="530"/>
    </location>
</feature>
<dbReference type="PANTHER" id="PTHR12931:SF15">
    <property type="entry name" value="UBIQUITIN THIOESTERASE OTUBAIN-LIKE"/>
    <property type="match status" value="1"/>
</dbReference>
<dbReference type="InterPro" id="IPR009060">
    <property type="entry name" value="UBA-like_sf"/>
</dbReference>
<dbReference type="Proteomes" id="UP001515480">
    <property type="component" value="Unassembled WGS sequence"/>
</dbReference>
<comment type="caution">
    <text evidence="10">The sequence shown here is derived from an EMBL/GenBank/DDBJ whole genome shotgun (WGS) entry which is preliminary data.</text>
</comment>
<dbReference type="GO" id="GO:0071108">
    <property type="term" value="P:protein K48-linked deubiquitination"/>
    <property type="evidence" value="ECO:0007669"/>
    <property type="project" value="TreeGrafter"/>
</dbReference>
<protein>
    <recommendedName>
        <fullName evidence="2">ubiquitinyl hydrolase 1</fullName>
        <ecNumber evidence="2">3.4.19.12</ecNumber>
    </recommendedName>
</protein>
<dbReference type="Gene3D" id="1.10.8.10">
    <property type="entry name" value="DNA helicase RuvA subunit, C-terminal domain"/>
    <property type="match status" value="1"/>
</dbReference>
<feature type="domain" description="OTU" evidence="9">
    <location>
        <begin position="146"/>
        <end position="360"/>
    </location>
</feature>
<dbReference type="GO" id="GO:0006508">
    <property type="term" value="P:proteolysis"/>
    <property type="evidence" value="ECO:0007669"/>
    <property type="project" value="UniProtKB-KW"/>
</dbReference>
<evidence type="ECO:0000256" key="5">
    <source>
        <dbReference type="ARBA" id="ARBA00022801"/>
    </source>
</evidence>
<dbReference type="CDD" id="cd22749">
    <property type="entry name" value="Otubain_C65"/>
    <property type="match status" value="1"/>
</dbReference>
<name>A0AB34JW76_PRYPA</name>
<feature type="region of interest" description="Disordered" evidence="7">
    <location>
        <begin position="511"/>
        <end position="547"/>
    </location>
</feature>
<dbReference type="AlphaFoldDB" id="A0AB34JW76"/>
<evidence type="ECO:0000259" key="9">
    <source>
        <dbReference type="PROSITE" id="PS50802"/>
    </source>
</evidence>
<keyword evidence="6" id="KW-0788">Thiol protease</keyword>
<feature type="compositionally biased region" description="Basic and acidic residues" evidence="7">
    <location>
        <begin position="531"/>
        <end position="542"/>
    </location>
</feature>
<dbReference type="PROSITE" id="PS50802">
    <property type="entry name" value="OTU"/>
    <property type="match status" value="1"/>
</dbReference>
<comment type="catalytic activity">
    <reaction evidence="1">
        <text>Thiol-dependent hydrolysis of ester, thioester, amide, peptide and isopeptide bonds formed by the C-terminal Gly of ubiquitin (a 76-residue protein attached to proteins as an intracellular targeting signal).</text>
        <dbReference type="EC" id="3.4.19.12"/>
    </reaction>
</comment>
<dbReference type="InterPro" id="IPR038765">
    <property type="entry name" value="Papain-like_cys_pep_sf"/>
</dbReference>
<dbReference type="SMART" id="SM00165">
    <property type="entry name" value="UBA"/>
    <property type="match status" value="1"/>
</dbReference>
<dbReference type="GO" id="GO:0043130">
    <property type="term" value="F:ubiquitin binding"/>
    <property type="evidence" value="ECO:0007669"/>
    <property type="project" value="TreeGrafter"/>
</dbReference>
<dbReference type="PANTHER" id="PTHR12931">
    <property type="entry name" value="UBIQUITIN THIOLESTERASE PROTEIN OTUB"/>
    <property type="match status" value="1"/>
</dbReference>
<dbReference type="EMBL" id="JBGBPQ010000004">
    <property type="protein sequence ID" value="KAL1525322.1"/>
    <property type="molecule type" value="Genomic_DNA"/>
</dbReference>
<keyword evidence="4" id="KW-0833">Ubl conjugation pathway</keyword>
<dbReference type="InterPro" id="IPR015940">
    <property type="entry name" value="UBA"/>
</dbReference>
<dbReference type="PROSITE" id="PS50030">
    <property type="entry name" value="UBA"/>
    <property type="match status" value="1"/>
</dbReference>
<sequence length="734" mass="80621">MHWPQTDICRSPCHALRRRHVAAPCSRLATVATADAENEHGVPRWSPTCPAQPDAGSIASPPADPRPCVQREDSDFTRAILESLREADRQQEHVAAQPGAYMEAGMIVPPDVGVAQPLSALAGEYAQSPCGPLWTAKVQALGRTYQSMRRVRGDGNCFYRSMWMGWMERALCLSDAQREAVWREQLPRAASALQPHLPTESHAEFEQLTISCARTTRELFEDGAGTMGLPCGGSATTKLEALVQRSDETSRIMRWLRLLTSAYMRSHKETFQHILTDGMNLDGFCVAEVERMGVEADEPQIQALASALDIRVRVEYLDAKAVPWSKRCGPHRHVVCGAPERILAACLLFRPGHYDMLTPRDWTAVSQQTDTAAHFVPPLPPGDVKPYSYCSDCLKRVKWLCWLCAQPTCASLGCPRRGAVYDVPPAFSAPSDRGAICTGCMTLCPSAVGMQPQAGPRSLVLQRCSEGCTRVDFADAMEAHLANCQLASKARTMPEQRCACSSSMDSECAQHSVASTDGDNQSSLGVNSKGTECDRVPTDSNDHTGTFQLGHQTEQNQLDRLLEMGFDAHVAADALDRARGDLGSAISALMGCDDRQEPDQLGVAELRDHQIDLLVSYYGVTRERANRALNRAAVPSFRQQFGQSDLEVASALLFEEKNLDRHSVHTSGVYNSWRLSDSKPVHVNVPFECECGFNCGTEGAWQRHVDRRSCVNAKLVTKGARCAMEQTTQKQFGA</sequence>
<dbReference type="SUPFAM" id="SSF54001">
    <property type="entry name" value="Cysteine proteinases"/>
    <property type="match status" value="1"/>
</dbReference>
<feature type="region of interest" description="Disordered" evidence="7">
    <location>
        <begin position="37"/>
        <end position="68"/>
    </location>
</feature>
<evidence type="ECO:0000256" key="1">
    <source>
        <dbReference type="ARBA" id="ARBA00000707"/>
    </source>
</evidence>
<dbReference type="Gene3D" id="3.30.200.60">
    <property type="entry name" value="Peptidase C65 Otubain, subdomain 1"/>
    <property type="match status" value="1"/>
</dbReference>
<dbReference type="InterPro" id="IPR003323">
    <property type="entry name" value="OTU_dom"/>
</dbReference>
<organism evidence="10 11">
    <name type="scientific">Prymnesium parvum</name>
    <name type="common">Toxic golden alga</name>
    <dbReference type="NCBI Taxonomy" id="97485"/>
    <lineage>
        <taxon>Eukaryota</taxon>
        <taxon>Haptista</taxon>
        <taxon>Haptophyta</taxon>
        <taxon>Prymnesiophyceae</taxon>
        <taxon>Prymnesiales</taxon>
        <taxon>Prymnesiaceae</taxon>
        <taxon>Prymnesium</taxon>
    </lineage>
</organism>
<dbReference type="GO" id="GO:0005634">
    <property type="term" value="C:nucleus"/>
    <property type="evidence" value="ECO:0007669"/>
    <property type="project" value="TreeGrafter"/>
</dbReference>
<proteinExistence type="predicted"/>
<reference evidence="10 11" key="1">
    <citation type="journal article" date="2024" name="Science">
        <title>Giant polyketide synthase enzymes in the biosynthesis of giant marine polyether toxins.</title>
        <authorList>
            <person name="Fallon T.R."/>
            <person name="Shende V.V."/>
            <person name="Wierzbicki I.H."/>
            <person name="Pendleton A.L."/>
            <person name="Watervoot N.F."/>
            <person name="Auber R.P."/>
            <person name="Gonzalez D.J."/>
            <person name="Wisecaver J.H."/>
            <person name="Moore B.S."/>
        </authorList>
    </citation>
    <scope>NUCLEOTIDE SEQUENCE [LARGE SCALE GENOMIC DNA]</scope>
    <source>
        <strain evidence="10 11">12B1</strain>
    </source>
</reference>
<evidence type="ECO:0000256" key="6">
    <source>
        <dbReference type="ARBA" id="ARBA00022807"/>
    </source>
</evidence>
<evidence type="ECO:0000256" key="3">
    <source>
        <dbReference type="ARBA" id="ARBA00022670"/>
    </source>
</evidence>
<dbReference type="InterPro" id="IPR042467">
    <property type="entry name" value="Peptidase_C65_otubain_sub2"/>
</dbReference>
<evidence type="ECO:0000256" key="4">
    <source>
        <dbReference type="ARBA" id="ARBA00022786"/>
    </source>
</evidence>
<evidence type="ECO:0000256" key="2">
    <source>
        <dbReference type="ARBA" id="ARBA00012759"/>
    </source>
</evidence>
<dbReference type="GO" id="GO:0004843">
    <property type="term" value="F:cysteine-type deubiquitinase activity"/>
    <property type="evidence" value="ECO:0007669"/>
    <property type="project" value="UniProtKB-EC"/>
</dbReference>
<evidence type="ECO:0000259" key="8">
    <source>
        <dbReference type="PROSITE" id="PS50030"/>
    </source>
</evidence>
<evidence type="ECO:0000256" key="7">
    <source>
        <dbReference type="SAM" id="MobiDB-lite"/>
    </source>
</evidence>
<feature type="domain" description="UBA" evidence="8">
    <location>
        <begin position="552"/>
        <end position="592"/>
    </location>
</feature>
<keyword evidence="11" id="KW-1185">Reference proteome</keyword>
<dbReference type="Pfam" id="PF10275">
    <property type="entry name" value="Peptidase_C65"/>
    <property type="match status" value="1"/>
</dbReference>
<keyword evidence="3" id="KW-0645">Protease</keyword>
<keyword evidence="5" id="KW-0378">Hydrolase</keyword>
<gene>
    <name evidence="10" type="ORF">AB1Y20_020183</name>
</gene>
<dbReference type="SUPFAM" id="SSF46934">
    <property type="entry name" value="UBA-like"/>
    <property type="match status" value="1"/>
</dbReference>